<proteinExistence type="predicted"/>
<accession>A0A1I7WPT2</accession>
<keyword evidence="1" id="KW-1133">Transmembrane helix</keyword>
<reference evidence="3" key="1">
    <citation type="submission" date="2016-11" db="UniProtKB">
        <authorList>
            <consortium name="WormBaseParasite"/>
        </authorList>
    </citation>
    <scope>IDENTIFICATION</scope>
</reference>
<keyword evidence="2" id="KW-1185">Reference proteome</keyword>
<dbReference type="Proteomes" id="UP000095283">
    <property type="component" value="Unplaced"/>
</dbReference>
<name>A0A1I7WPT2_HETBA</name>
<feature type="transmembrane region" description="Helical" evidence="1">
    <location>
        <begin position="86"/>
        <end position="107"/>
    </location>
</feature>
<evidence type="ECO:0000313" key="3">
    <source>
        <dbReference type="WBParaSite" id="Hba_07177"/>
    </source>
</evidence>
<evidence type="ECO:0000256" key="1">
    <source>
        <dbReference type="SAM" id="Phobius"/>
    </source>
</evidence>
<evidence type="ECO:0000313" key="2">
    <source>
        <dbReference type="Proteomes" id="UP000095283"/>
    </source>
</evidence>
<sequence length="138" mass="16202">MKFKLETSKIIAPHPKKVWINLVAEKREKKEDKGILTVVCFFIVLVFALFGTFTNLIYEHHRDSQLLRSLYEMHWLNPDDEKTQTVVSSLALFTLLICLIISGYSWYVMWKTYKCYKANDRTICPGYQKGMITNNTDI</sequence>
<organism evidence="2 3">
    <name type="scientific">Heterorhabditis bacteriophora</name>
    <name type="common">Entomopathogenic nematode worm</name>
    <dbReference type="NCBI Taxonomy" id="37862"/>
    <lineage>
        <taxon>Eukaryota</taxon>
        <taxon>Metazoa</taxon>
        <taxon>Ecdysozoa</taxon>
        <taxon>Nematoda</taxon>
        <taxon>Chromadorea</taxon>
        <taxon>Rhabditida</taxon>
        <taxon>Rhabditina</taxon>
        <taxon>Rhabditomorpha</taxon>
        <taxon>Strongyloidea</taxon>
        <taxon>Heterorhabditidae</taxon>
        <taxon>Heterorhabditis</taxon>
    </lineage>
</organism>
<keyword evidence="1" id="KW-0472">Membrane</keyword>
<keyword evidence="1" id="KW-0812">Transmembrane</keyword>
<protein>
    <submittedName>
        <fullName evidence="3">Heme transporter CcmC</fullName>
    </submittedName>
</protein>
<dbReference type="WBParaSite" id="Hba_07177">
    <property type="protein sequence ID" value="Hba_07177"/>
    <property type="gene ID" value="Hba_07177"/>
</dbReference>
<feature type="transmembrane region" description="Helical" evidence="1">
    <location>
        <begin position="35"/>
        <end position="58"/>
    </location>
</feature>
<dbReference type="AlphaFoldDB" id="A0A1I7WPT2"/>